<dbReference type="InterPro" id="IPR029045">
    <property type="entry name" value="ClpP/crotonase-like_dom_sf"/>
</dbReference>
<dbReference type="InterPro" id="IPR033855">
    <property type="entry name" value="Protein_C"/>
</dbReference>
<evidence type="ECO:0000256" key="2">
    <source>
        <dbReference type="ARBA" id="ARBA00022670"/>
    </source>
</evidence>
<evidence type="ECO:0000256" key="1">
    <source>
        <dbReference type="ARBA" id="ARBA00008683"/>
    </source>
</evidence>
<dbReference type="PANTHER" id="PTHR42987">
    <property type="entry name" value="PEPTIDASE S49"/>
    <property type="match status" value="1"/>
</dbReference>
<dbReference type="CDD" id="cd07022">
    <property type="entry name" value="S49_Sppa_36K_type"/>
    <property type="match status" value="1"/>
</dbReference>
<dbReference type="SUPFAM" id="SSF52096">
    <property type="entry name" value="ClpP/crotonase"/>
    <property type="match status" value="1"/>
</dbReference>
<dbReference type="GO" id="GO:0006508">
    <property type="term" value="P:proteolysis"/>
    <property type="evidence" value="ECO:0007669"/>
    <property type="project" value="UniProtKB-KW"/>
</dbReference>
<keyword evidence="4" id="KW-0720">Serine protease</keyword>
<dbReference type="EMBL" id="LAZR01000391">
    <property type="protein sequence ID" value="KKN71031.1"/>
    <property type="molecule type" value="Genomic_DNA"/>
</dbReference>
<dbReference type="Gene3D" id="3.90.226.10">
    <property type="entry name" value="2-enoyl-CoA Hydratase, Chain A, domain 1"/>
    <property type="match status" value="1"/>
</dbReference>
<dbReference type="Gene3D" id="6.20.330.10">
    <property type="match status" value="1"/>
</dbReference>
<dbReference type="GO" id="GO:0008236">
    <property type="term" value="F:serine-type peptidase activity"/>
    <property type="evidence" value="ECO:0007669"/>
    <property type="project" value="UniProtKB-KW"/>
</dbReference>
<protein>
    <recommendedName>
        <fullName evidence="5">Peptidase S49 domain-containing protein</fullName>
    </recommendedName>
</protein>
<dbReference type="PANTHER" id="PTHR42987:SF4">
    <property type="entry name" value="PROTEASE SOHB-RELATED"/>
    <property type="match status" value="1"/>
</dbReference>
<reference evidence="6" key="1">
    <citation type="journal article" date="2015" name="Nature">
        <title>Complex archaea that bridge the gap between prokaryotes and eukaryotes.</title>
        <authorList>
            <person name="Spang A."/>
            <person name="Saw J.H."/>
            <person name="Jorgensen S.L."/>
            <person name="Zaremba-Niedzwiedzka K."/>
            <person name="Martijn J."/>
            <person name="Lind A.E."/>
            <person name="van Eijk R."/>
            <person name="Schleper C."/>
            <person name="Guy L."/>
            <person name="Ettema T.J."/>
        </authorList>
    </citation>
    <scope>NUCLEOTIDE SEQUENCE</scope>
</reference>
<comment type="caution">
    <text evidence="6">The sequence shown here is derived from an EMBL/GenBank/DDBJ whole genome shotgun (WGS) entry which is preliminary data.</text>
</comment>
<proteinExistence type="inferred from homology"/>
<dbReference type="InterPro" id="IPR002142">
    <property type="entry name" value="Peptidase_S49"/>
</dbReference>
<gene>
    <name evidence="6" type="ORF">LCGC14_0424480</name>
</gene>
<evidence type="ECO:0000313" key="6">
    <source>
        <dbReference type="EMBL" id="KKN71031.1"/>
    </source>
</evidence>
<accession>A0A0F9VBU8</accession>
<sequence>MFNDLHWSIYPGAEKDVLARVAAYAQHCIKHSISAGPALDAERDALPVQVVGTTAIVDLKGLMVRSAGMFARFFGITGSDQIRAAIEAADHDEDIDNIVLRVDSPGGSVSGIAELADAIKATETPIVAHVEGVAASAAFWVASQADRITVGRMDLVGSIGVTLTLFDLSKAFRDDGIETVVIDTGELKTIGAPGTEITKAQRDQLQHLVDFFFDGFVSGVAQGRGLTEKQVRAIADGRMFTPAEAQENGLIDGVSTFDEVMAAFHVKPLRRTSASRARLAI</sequence>
<name>A0A0F9VBU8_9ZZZZ</name>
<dbReference type="AlphaFoldDB" id="A0A0F9VBU8"/>
<dbReference type="InterPro" id="IPR004635">
    <property type="entry name" value="Pept_S49_SppA"/>
</dbReference>
<evidence type="ECO:0000259" key="5">
    <source>
        <dbReference type="Pfam" id="PF01343"/>
    </source>
</evidence>
<evidence type="ECO:0000256" key="4">
    <source>
        <dbReference type="ARBA" id="ARBA00022825"/>
    </source>
</evidence>
<dbReference type="Pfam" id="PF01343">
    <property type="entry name" value="Peptidase_S49"/>
    <property type="match status" value="1"/>
</dbReference>
<comment type="similarity">
    <text evidence="1">Belongs to the peptidase S49 family.</text>
</comment>
<keyword evidence="2" id="KW-0645">Protease</keyword>
<feature type="domain" description="Peptidase S49" evidence="5">
    <location>
        <begin position="120"/>
        <end position="263"/>
    </location>
</feature>
<organism evidence="6">
    <name type="scientific">marine sediment metagenome</name>
    <dbReference type="NCBI Taxonomy" id="412755"/>
    <lineage>
        <taxon>unclassified sequences</taxon>
        <taxon>metagenomes</taxon>
        <taxon>ecological metagenomes</taxon>
    </lineage>
</organism>
<dbReference type="NCBIfam" id="TIGR00706">
    <property type="entry name" value="SppA_dom"/>
    <property type="match status" value="1"/>
</dbReference>
<evidence type="ECO:0000256" key="3">
    <source>
        <dbReference type="ARBA" id="ARBA00022801"/>
    </source>
</evidence>
<keyword evidence="3" id="KW-0378">Hydrolase</keyword>